<evidence type="ECO:0000313" key="2">
    <source>
        <dbReference type="Proteomes" id="UP000002164"/>
    </source>
</evidence>
<sequence length="68" mass="7760">MFPDTFQLRTLPPEPMMATMTFRSDANFASTACVDLAKWIVKNNYQIKELINASNEGVSIANIKNTYW</sequence>
<reference evidence="1 2" key="1">
    <citation type="journal article" date="2008" name="J. Bacteriol.">
        <title>Complete genome sequence of the mosquitocidal bacterium Bacillus sphaericus C3-41 and comparison with those of closely related Bacillus species.</title>
        <authorList>
            <person name="Hu X."/>
            <person name="Fan W."/>
            <person name="Han B."/>
            <person name="Liu H."/>
            <person name="Zheng D."/>
            <person name="Li Q."/>
            <person name="Dong W."/>
            <person name="Yan J."/>
            <person name="Gao M."/>
            <person name="Berry C."/>
            <person name="Yuan Z."/>
        </authorList>
    </citation>
    <scope>NUCLEOTIDE SEQUENCE [LARGE SCALE GENOMIC DNA]</scope>
    <source>
        <strain evidence="1 2">C3-41</strain>
    </source>
</reference>
<dbReference type="EnsemblBacteria" id="ACA39742">
    <property type="protein sequence ID" value="ACA39742"/>
    <property type="gene ID" value="Bsph_2171"/>
</dbReference>
<dbReference type="AlphaFoldDB" id="B1HV31"/>
<dbReference type="HOGENOM" id="CLU_2788961_0_0_9"/>
<protein>
    <submittedName>
        <fullName evidence="1">Uncharacterized protein</fullName>
    </submittedName>
</protein>
<organism evidence="1 2">
    <name type="scientific">Lysinibacillus sphaericus (strain C3-41)</name>
    <dbReference type="NCBI Taxonomy" id="444177"/>
    <lineage>
        <taxon>Bacteria</taxon>
        <taxon>Bacillati</taxon>
        <taxon>Bacillota</taxon>
        <taxon>Bacilli</taxon>
        <taxon>Bacillales</taxon>
        <taxon>Bacillaceae</taxon>
        <taxon>Lysinibacillus</taxon>
    </lineage>
</organism>
<dbReference type="KEGG" id="lsp:Bsph_2171"/>
<accession>B1HV31</accession>
<evidence type="ECO:0000313" key="1">
    <source>
        <dbReference type="EMBL" id="ACA39742.1"/>
    </source>
</evidence>
<gene>
    <name evidence="1" type="ordered locus">Bsph_2171</name>
</gene>
<dbReference type="EMBL" id="CP000817">
    <property type="protein sequence ID" value="ACA39742.1"/>
    <property type="molecule type" value="Genomic_DNA"/>
</dbReference>
<proteinExistence type="predicted"/>
<name>B1HV31_LYSSC</name>
<dbReference type="Proteomes" id="UP000002164">
    <property type="component" value="Chromosome"/>
</dbReference>